<dbReference type="EMBL" id="VZOJ01000185">
    <property type="protein sequence ID" value="KAB0631094.1"/>
    <property type="molecule type" value="Genomic_DNA"/>
</dbReference>
<evidence type="ECO:0000313" key="2">
    <source>
        <dbReference type="EMBL" id="KAB0631094.1"/>
    </source>
</evidence>
<accession>A0A6H9SHW4</accession>
<feature type="non-terminal residue" evidence="2">
    <location>
        <position position="52"/>
    </location>
</feature>
<gene>
    <name evidence="2" type="ORF">F7R21_32600</name>
</gene>
<sequence length="52" mass="5493">MNDTPHAHVETTPADPRRRRWLHGAAAGLAGLALGPLAGAPAWAQGSDKRLR</sequence>
<keyword evidence="1" id="KW-0812">Transmembrane</keyword>
<feature type="transmembrane region" description="Helical" evidence="1">
    <location>
        <begin position="21"/>
        <end position="44"/>
    </location>
</feature>
<name>A0A6H9SHW4_9BURK</name>
<reference evidence="2 3" key="1">
    <citation type="submission" date="2019-09" db="EMBL/GenBank/DDBJ databases">
        <title>Draft genome sequences of 48 bacterial type strains from the CCUG.</title>
        <authorList>
            <person name="Tunovic T."/>
            <person name="Pineiro-Iglesias B."/>
            <person name="Unosson C."/>
            <person name="Inganas E."/>
            <person name="Ohlen M."/>
            <person name="Cardew S."/>
            <person name="Jensie-Markopoulos S."/>
            <person name="Salva-Serra F."/>
            <person name="Jaen-Luchoro D."/>
            <person name="Karlsson R."/>
            <person name="Svensson-Stadler L."/>
            <person name="Chun J."/>
            <person name="Moore E."/>
        </authorList>
    </citation>
    <scope>NUCLEOTIDE SEQUENCE [LARGE SCALE GENOMIC DNA]</scope>
    <source>
        <strain evidence="2 3">CCUG 54555</strain>
    </source>
</reference>
<organism evidence="2 3">
    <name type="scientific">Burkholderia latens</name>
    <dbReference type="NCBI Taxonomy" id="488446"/>
    <lineage>
        <taxon>Bacteria</taxon>
        <taxon>Pseudomonadati</taxon>
        <taxon>Pseudomonadota</taxon>
        <taxon>Betaproteobacteria</taxon>
        <taxon>Burkholderiales</taxon>
        <taxon>Burkholderiaceae</taxon>
        <taxon>Burkholderia</taxon>
        <taxon>Burkholderia cepacia complex</taxon>
    </lineage>
</organism>
<keyword evidence="3" id="KW-1185">Reference proteome</keyword>
<evidence type="ECO:0000256" key="1">
    <source>
        <dbReference type="SAM" id="Phobius"/>
    </source>
</evidence>
<proteinExistence type="predicted"/>
<dbReference type="InterPro" id="IPR006311">
    <property type="entry name" value="TAT_signal"/>
</dbReference>
<dbReference type="Proteomes" id="UP000430232">
    <property type="component" value="Unassembled WGS sequence"/>
</dbReference>
<dbReference type="AlphaFoldDB" id="A0A6H9SHW4"/>
<keyword evidence="1" id="KW-0472">Membrane</keyword>
<evidence type="ECO:0000313" key="3">
    <source>
        <dbReference type="Proteomes" id="UP000430232"/>
    </source>
</evidence>
<comment type="caution">
    <text evidence="2">The sequence shown here is derived from an EMBL/GenBank/DDBJ whole genome shotgun (WGS) entry which is preliminary data.</text>
</comment>
<protein>
    <submittedName>
        <fullName evidence="2">Sulfonate ABC transporter substrate-binding protein</fullName>
    </submittedName>
</protein>
<keyword evidence="1" id="KW-1133">Transmembrane helix</keyword>
<dbReference type="PROSITE" id="PS51318">
    <property type="entry name" value="TAT"/>
    <property type="match status" value="1"/>
</dbReference>